<comment type="caution">
    <text evidence="1">The sequence shown here is derived from an EMBL/GenBank/DDBJ whole genome shotgun (WGS) entry which is preliminary data.</text>
</comment>
<gene>
    <name evidence="1" type="ORF">A4R26_06185</name>
</gene>
<dbReference type="Proteomes" id="UP000192276">
    <property type="component" value="Unassembled WGS sequence"/>
</dbReference>
<evidence type="ECO:0000313" key="2">
    <source>
        <dbReference type="Proteomes" id="UP000192276"/>
    </source>
</evidence>
<keyword evidence="2" id="KW-1185">Reference proteome</keyword>
<dbReference type="RefSeq" id="WP_081169443.1">
    <property type="nucleotide sequence ID" value="NZ_LWBP01000210.1"/>
</dbReference>
<protein>
    <recommendedName>
        <fullName evidence="3">Intracellular proteinase inhibitor BsuPI domain-containing protein</fullName>
    </recommendedName>
</protein>
<accession>A0A1V9F598</accession>
<reference evidence="2" key="1">
    <citation type="submission" date="2016-04" db="EMBL/GenBank/DDBJ databases">
        <authorList>
            <person name="Chen L."/>
            <person name="Zhuang W."/>
            <person name="Wang G."/>
        </authorList>
    </citation>
    <scope>NUCLEOTIDE SEQUENCE [LARGE SCALE GENOMIC DNA]</scope>
    <source>
        <strain evidence="2">208</strain>
    </source>
</reference>
<dbReference type="OrthoDB" id="668847at2"/>
<dbReference type="AlphaFoldDB" id="A0A1V9F598"/>
<evidence type="ECO:0000313" key="1">
    <source>
        <dbReference type="EMBL" id="OQP53563.1"/>
    </source>
</evidence>
<dbReference type="Gene3D" id="2.60.40.2970">
    <property type="match status" value="1"/>
</dbReference>
<proteinExistence type="predicted"/>
<dbReference type="EMBL" id="LWBP01000210">
    <property type="protein sequence ID" value="OQP53563.1"/>
    <property type="molecule type" value="Genomic_DNA"/>
</dbReference>
<sequence length="134" mass="15456">MNEKSIDIQLAVELSEGSLIANMKFANNSNSDMHLDKQTICIDNKTRRKIFNIVDEDNTEVGYTGAYVYRDVVPQDYIKLKSGEIIESRITLDEVYKLSKGHKYSIQYSVFHPTYKDKSGFTPFESNKVEIVYK</sequence>
<dbReference type="STRING" id="550983.A4R26_06185"/>
<organism evidence="1 2">
    <name type="scientific">Niastella populi</name>
    <dbReference type="NCBI Taxonomy" id="550983"/>
    <lineage>
        <taxon>Bacteria</taxon>
        <taxon>Pseudomonadati</taxon>
        <taxon>Bacteroidota</taxon>
        <taxon>Chitinophagia</taxon>
        <taxon>Chitinophagales</taxon>
        <taxon>Chitinophagaceae</taxon>
        <taxon>Niastella</taxon>
    </lineage>
</organism>
<name>A0A1V9F598_9BACT</name>
<evidence type="ECO:0008006" key="3">
    <source>
        <dbReference type="Google" id="ProtNLM"/>
    </source>
</evidence>